<dbReference type="InterPro" id="IPR036388">
    <property type="entry name" value="WH-like_DNA-bd_sf"/>
</dbReference>
<comment type="subcellular location">
    <subcellularLocation>
        <location evidence="3">Nucleus</location>
    </subcellularLocation>
</comment>
<feature type="region of interest" description="Disordered" evidence="4">
    <location>
        <begin position="1"/>
        <end position="65"/>
    </location>
</feature>
<dbReference type="EMBL" id="MCOG01000116">
    <property type="protein sequence ID" value="ORY43560.1"/>
    <property type="molecule type" value="Genomic_DNA"/>
</dbReference>
<dbReference type="Proteomes" id="UP000193920">
    <property type="component" value="Unassembled WGS sequence"/>
</dbReference>
<dbReference type="PANTHER" id="PTHR11829">
    <property type="entry name" value="FORKHEAD BOX PROTEIN"/>
    <property type="match status" value="1"/>
</dbReference>
<gene>
    <name evidence="6" type="ORF">LY90DRAFT_385157</name>
</gene>
<feature type="non-terminal residue" evidence="6">
    <location>
        <position position="171"/>
    </location>
</feature>
<dbReference type="SMART" id="SM00339">
    <property type="entry name" value="FH"/>
    <property type="match status" value="1"/>
</dbReference>
<dbReference type="STRING" id="1754190.A0A1Y2C950"/>
<dbReference type="SUPFAM" id="SSF46785">
    <property type="entry name" value="Winged helix' DNA-binding domain"/>
    <property type="match status" value="1"/>
</dbReference>
<dbReference type="InterPro" id="IPR050211">
    <property type="entry name" value="FOX_domain-containing"/>
</dbReference>
<accession>A0A1Y2C950</accession>
<dbReference type="OrthoDB" id="5954824at2759"/>
<evidence type="ECO:0000256" key="1">
    <source>
        <dbReference type="ARBA" id="ARBA00023125"/>
    </source>
</evidence>
<dbReference type="InterPro" id="IPR001766">
    <property type="entry name" value="Fork_head_dom"/>
</dbReference>
<dbReference type="PANTHER" id="PTHR11829:SF343">
    <property type="entry name" value="FORK-HEAD DOMAIN-CONTAINING PROTEIN"/>
    <property type="match status" value="1"/>
</dbReference>
<dbReference type="Pfam" id="PF00250">
    <property type="entry name" value="Forkhead"/>
    <property type="match status" value="1"/>
</dbReference>
<keyword evidence="1 3" id="KW-0238">DNA-binding</keyword>
<dbReference type="InterPro" id="IPR036390">
    <property type="entry name" value="WH_DNA-bd_sf"/>
</dbReference>
<evidence type="ECO:0000256" key="4">
    <source>
        <dbReference type="SAM" id="MobiDB-lite"/>
    </source>
</evidence>
<dbReference type="InterPro" id="IPR030456">
    <property type="entry name" value="TF_fork_head_CS_2"/>
</dbReference>
<feature type="compositionally biased region" description="Polar residues" evidence="4">
    <location>
        <begin position="1"/>
        <end position="14"/>
    </location>
</feature>
<dbReference type="Gene3D" id="1.10.10.10">
    <property type="entry name" value="Winged helix-like DNA-binding domain superfamily/Winged helix DNA-binding domain"/>
    <property type="match status" value="1"/>
</dbReference>
<feature type="compositionally biased region" description="Low complexity" evidence="4">
    <location>
        <begin position="15"/>
        <end position="51"/>
    </location>
</feature>
<feature type="compositionally biased region" description="Polar residues" evidence="4">
    <location>
        <begin position="52"/>
        <end position="65"/>
    </location>
</feature>
<dbReference type="AlphaFoldDB" id="A0A1Y2C950"/>
<evidence type="ECO:0000256" key="2">
    <source>
        <dbReference type="ARBA" id="ARBA00023242"/>
    </source>
</evidence>
<dbReference type="PROSITE" id="PS00658">
    <property type="entry name" value="FORK_HEAD_2"/>
    <property type="match status" value="1"/>
</dbReference>
<dbReference type="PROSITE" id="PS50039">
    <property type="entry name" value="FORK_HEAD_3"/>
    <property type="match status" value="1"/>
</dbReference>
<evidence type="ECO:0000313" key="6">
    <source>
        <dbReference type="EMBL" id="ORY43560.1"/>
    </source>
</evidence>
<proteinExistence type="predicted"/>
<organism evidence="6 7">
    <name type="scientific">Neocallimastix californiae</name>
    <dbReference type="NCBI Taxonomy" id="1754190"/>
    <lineage>
        <taxon>Eukaryota</taxon>
        <taxon>Fungi</taxon>
        <taxon>Fungi incertae sedis</taxon>
        <taxon>Chytridiomycota</taxon>
        <taxon>Chytridiomycota incertae sedis</taxon>
        <taxon>Neocallimastigomycetes</taxon>
        <taxon>Neocallimastigales</taxon>
        <taxon>Neocallimastigaceae</taxon>
        <taxon>Neocallimastix</taxon>
    </lineage>
</organism>
<feature type="DNA-binding region" description="Fork-head" evidence="3">
    <location>
        <begin position="92"/>
        <end position="171"/>
    </location>
</feature>
<reference evidence="6 7" key="1">
    <citation type="submission" date="2016-08" db="EMBL/GenBank/DDBJ databases">
        <title>A Parts List for Fungal Cellulosomes Revealed by Comparative Genomics.</title>
        <authorList>
            <consortium name="DOE Joint Genome Institute"/>
            <person name="Haitjema C.H."/>
            <person name="Gilmore S.P."/>
            <person name="Henske J.K."/>
            <person name="Solomon K.V."/>
            <person name="De Groot R."/>
            <person name="Kuo A."/>
            <person name="Mondo S.J."/>
            <person name="Salamov A.A."/>
            <person name="Labutti K."/>
            <person name="Zhao Z."/>
            <person name="Chiniquy J."/>
            <person name="Barry K."/>
            <person name="Brewer H.M."/>
            <person name="Purvine S.O."/>
            <person name="Wright A.T."/>
            <person name="Boxma B."/>
            <person name="Van Alen T."/>
            <person name="Hackstein J.H."/>
            <person name="Baker S.E."/>
            <person name="Grigoriev I.V."/>
            <person name="O'Malley M.A."/>
        </authorList>
    </citation>
    <scope>NUCLEOTIDE SEQUENCE [LARGE SCALE GENOMIC DNA]</scope>
    <source>
        <strain evidence="6 7">G1</strain>
    </source>
</reference>
<keyword evidence="7" id="KW-1185">Reference proteome</keyword>
<evidence type="ECO:0000259" key="5">
    <source>
        <dbReference type="PROSITE" id="PS50039"/>
    </source>
</evidence>
<dbReference type="GO" id="GO:0000981">
    <property type="term" value="F:DNA-binding transcription factor activity, RNA polymerase II-specific"/>
    <property type="evidence" value="ECO:0007669"/>
    <property type="project" value="TreeGrafter"/>
</dbReference>
<evidence type="ECO:0000313" key="7">
    <source>
        <dbReference type="Proteomes" id="UP000193920"/>
    </source>
</evidence>
<dbReference type="PRINTS" id="PR00053">
    <property type="entry name" value="FORKHEAD"/>
</dbReference>
<name>A0A1Y2C950_9FUNG</name>
<keyword evidence="2 3" id="KW-0539">Nucleus</keyword>
<evidence type="ECO:0000256" key="3">
    <source>
        <dbReference type="PROSITE-ProRule" id="PRU00089"/>
    </source>
</evidence>
<protein>
    <submittedName>
        <fullName evidence="6">Winged helix DNA-binding domain-containing protein</fullName>
    </submittedName>
</protein>
<dbReference type="GO" id="GO:0000978">
    <property type="term" value="F:RNA polymerase II cis-regulatory region sequence-specific DNA binding"/>
    <property type="evidence" value="ECO:0007669"/>
    <property type="project" value="TreeGrafter"/>
</dbReference>
<sequence length="171" mass="19148">MNTPPSSIHNTPVHSNNNSFNNSNNQIPSPKTFSSTSSPQFNNNNDGNYNNQATSGPKQHRGANTFTPTISKYVSANSKPYDINSMSSPHRKNRPTYASLIGQAIMSSPNHKAQLSTICDWIVDHYPSFDRADQRWQNSIRHNLSLQKCFVKLPHSPDSVSTHSKSCFWTI</sequence>
<dbReference type="GO" id="GO:0005634">
    <property type="term" value="C:nucleus"/>
    <property type="evidence" value="ECO:0007669"/>
    <property type="project" value="UniProtKB-SubCell"/>
</dbReference>
<comment type="caution">
    <text evidence="6">The sequence shown here is derived from an EMBL/GenBank/DDBJ whole genome shotgun (WGS) entry which is preliminary data.</text>
</comment>
<feature type="domain" description="Fork-head" evidence="5">
    <location>
        <begin position="92"/>
        <end position="171"/>
    </location>
</feature>